<protein>
    <submittedName>
        <fullName evidence="7">Transcription factor TBF1</fullName>
    </submittedName>
</protein>
<dbReference type="InterPro" id="IPR013867">
    <property type="entry name" value="Telomere_rpt-bd_fac_dimer_dom"/>
</dbReference>
<dbReference type="EMBL" id="QLNQ01000030">
    <property type="protein sequence ID" value="RCK54566.1"/>
    <property type="molecule type" value="Genomic_DNA"/>
</dbReference>
<dbReference type="GO" id="GO:0042803">
    <property type="term" value="F:protein homodimerization activity"/>
    <property type="evidence" value="ECO:0007669"/>
    <property type="project" value="InterPro"/>
</dbReference>
<dbReference type="GO" id="GO:0003691">
    <property type="term" value="F:double-stranded telomeric DNA binding"/>
    <property type="evidence" value="ECO:0007669"/>
    <property type="project" value="TreeGrafter"/>
</dbReference>
<dbReference type="InterPro" id="IPR009057">
    <property type="entry name" value="Homeodomain-like_sf"/>
</dbReference>
<feature type="compositionally biased region" description="Basic and acidic residues" evidence="4">
    <location>
        <begin position="134"/>
        <end position="144"/>
    </location>
</feature>
<sequence>MSYELREEIDEAIASIELQQEDEKQAKENKESNDSELDKPTQNNYEGQTEDPKPKDVEDELVDPNLPRRDDALVDPELQQEQHDQEAKAASDLRDEIDELFGQSIEATTEEPEDLGDKNNNKRAHEEERDEEPSEKRQKVHEEEIQVPLLADKEESSKDAQPEPADKEQGTEKEPEKVPDESNQVEESSEKPQEGATEEHQDQSQQGEVGEQQLEKDAETEPTTASDKQPENEPQQATVINEKEDLEMIAGELETATESNKEKRSGEAETATEEQPEQEKTNGDSHPKQDAQQEEEEIDFSAGIPSNSELLNTNTAYAAYTTLSSQLEQHSQASAMLSSATLGALPLSIIAPVYLPPRIQLLINTLPTLDNLATQLLRTVASSPYQKIIDLASSPDTPEGATYRDLTSLFEFTKRLYSEEDPFLTVEHLAPGMWKEGDDTPNIFKSKQQSIESTLRKVNLATFLAATLGTMEIGFFYLNESFLDVFCPLNNLDPANALSSLGTLQNGFQSTENAIGAKIGKLLKTQAGLFLDLKTQAYISAIDAGERSKEEILEDILPDNINEYLMSRRDVRILTPTENDFVTRCRQRKELLLNYNSEIHLSEEFEWFTFLRDLFDYVSRNMGYLIWGRMGKTVRDRRDNTPHTQELLARATAASRDASASAAGSAAASGAAPTRPSSSTVAAASGIDTEKMLVSEMRESLIPIGSRPSPRRPWTREEEKALRHALELKGPHWATILELFGQGGKISEALKGRTQVQLKDKARNWKRFFLRSGLEVPSYLQGVTGGVDDAKNRRAKKNAKTSAAPVPTVNKGKAKAAEKEKANDKDDNKADDKEPEKANDKDVEKETEKDTEKEKEVEKAKETEQPVEQDK</sequence>
<dbReference type="AlphaFoldDB" id="A0A367XLN8"/>
<dbReference type="InterPro" id="IPR017930">
    <property type="entry name" value="Myb_dom"/>
</dbReference>
<dbReference type="Pfam" id="PF00249">
    <property type="entry name" value="Myb_DNA-binding"/>
    <property type="match status" value="1"/>
</dbReference>
<evidence type="ECO:0000313" key="7">
    <source>
        <dbReference type="EMBL" id="RCK54566.1"/>
    </source>
</evidence>
<dbReference type="OrthoDB" id="3366990at2759"/>
<feature type="compositionally biased region" description="Basic and acidic residues" evidence="4">
    <location>
        <begin position="151"/>
        <end position="180"/>
    </location>
</feature>
<comment type="caution">
    <text evidence="7">The sequence shown here is derived from an EMBL/GenBank/DDBJ whole genome shotgun (WGS) entry which is preliminary data.</text>
</comment>
<feature type="compositionally biased region" description="Basic and acidic residues" evidence="4">
    <location>
        <begin position="80"/>
        <end position="94"/>
    </location>
</feature>
<keyword evidence="3" id="KW-0131">Cell cycle</keyword>
<gene>
    <name evidence="7" type="primary">TBF1_1</name>
    <name evidence="7" type="ORF">Cantr_04029</name>
</gene>
<keyword evidence="1" id="KW-0238">DNA-binding</keyword>
<dbReference type="PANTHER" id="PTHR47807">
    <property type="entry name" value="PROTEIN TBF1"/>
    <property type="match status" value="1"/>
</dbReference>
<dbReference type="FunFam" id="1.10.10.60:FF:000137">
    <property type="entry name" value="MYB DNA binding protein"/>
    <property type="match status" value="1"/>
</dbReference>
<organism evidence="7 8">
    <name type="scientific">Candida viswanathii</name>
    <dbReference type="NCBI Taxonomy" id="5486"/>
    <lineage>
        <taxon>Eukaryota</taxon>
        <taxon>Fungi</taxon>
        <taxon>Dikarya</taxon>
        <taxon>Ascomycota</taxon>
        <taxon>Saccharomycotina</taxon>
        <taxon>Pichiomycetes</taxon>
        <taxon>Debaryomycetaceae</taxon>
        <taxon>Candida/Lodderomyces clade</taxon>
        <taxon>Candida</taxon>
    </lineage>
</organism>
<feature type="domain" description="HTH myb-type" evidence="6">
    <location>
        <begin position="711"/>
        <end position="762"/>
    </location>
</feature>
<keyword evidence="8" id="KW-1185">Reference proteome</keyword>
<dbReference type="STRING" id="5486.A0A367XLN8"/>
<dbReference type="CDD" id="cd11660">
    <property type="entry name" value="SANT_TRF"/>
    <property type="match status" value="1"/>
</dbReference>
<dbReference type="GO" id="GO:0010833">
    <property type="term" value="P:telomere maintenance via telomere lengthening"/>
    <property type="evidence" value="ECO:0007669"/>
    <property type="project" value="TreeGrafter"/>
</dbReference>
<evidence type="ECO:0000259" key="5">
    <source>
        <dbReference type="PROSITE" id="PS50090"/>
    </source>
</evidence>
<feature type="compositionally biased region" description="Basic and acidic residues" evidence="4">
    <location>
        <begin position="188"/>
        <end position="202"/>
    </location>
</feature>
<feature type="compositionally biased region" description="Basic and acidic residues" evidence="4">
    <location>
        <begin position="277"/>
        <end position="291"/>
    </location>
</feature>
<evidence type="ECO:0000259" key="6">
    <source>
        <dbReference type="PROSITE" id="PS51294"/>
    </source>
</evidence>
<dbReference type="Proteomes" id="UP000253472">
    <property type="component" value="Unassembled WGS sequence"/>
</dbReference>
<feature type="compositionally biased region" description="Polar residues" evidence="4">
    <location>
        <begin position="221"/>
        <end position="239"/>
    </location>
</feature>
<dbReference type="PROSITE" id="PS51294">
    <property type="entry name" value="HTH_MYB"/>
    <property type="match status" value="1"/>
</dbReference>
<keyword evidence="2" id="KW-0539">Nucleus</keyword>
<accession>A0A367XLN8</accession>
<dbReference type="InterPro" id="IPR001005">
    <property type="entry name" value="SANT/Myb"/>
</dbReference>
<evidence type="ECO:0000256" key="2">
    <source>
        <dbReference type="ARBA" id="ARBA00023242"/>
    </source>
</evidence>
<feature type="compositionally biased region" description="Basic and acidic residues" evidence="4">
    <location>
        <begin position="815"/>
        <end position="871"/>
    </location>
</feature>
<dbReference type="InterPro" id="IPR052833">
    <property type="entry name" value="Telomeric_DNA-bd_trans-reg"/>
</dbReference>
<dbReference type="Gene3D" id="1.10.10.60">
    <property type="entry name" value="Homeodomain-like"/>
    <property type="match status" value="1"/>
</dbReference>
<dbReference type="SMART" id="SM00717">
    <property type="entry name" value="SANT"/>
    <property type="match status" value="1"/>
</dbReference>
<reference evidence="7 8" key="1">
    <citation type="submission" date="2018-06" db="EMBL/GenBank/DDBJ databases">
        <title>Whole genome sequencing of Candida tropicalis (genome annotated by CSBL at Korea University).</title>
        <authorList>
            <person name="Ahn J."/>
        </authorList>
    </citation>
    <scope>NUCLEOTIDE SEQUENCE [LARGE SCALE GENOMIC DNA]</scope>
    <source>
        <strain evidence="7 8">ATCC 20962</strain>
    </source>
</reference>
<dbReference type="PROSITE" id="PS50090">
    <property type="entry name" value="MYB_LIKE"/>
    <property type="match status" value="1"/>
</dbReference>
<evidence type="ECO:0000256" key="3">
    <source>
        <dbReference type="ARBA" id="ARBA00023306"/>
    </source>
</evidence>
<feature type="region of interest" description="Disordered" evidence="4">
    <location>
        <begin position="785"/>
        <end position="871"/>
    </location>
</feature>
<dbReference type="Pfam" id="PF08558">
    <property type="entry name" value="TRF"/>
    <property type="match status" value="1"/>
</dbReference>
<feature type="region of interest" description="Disordered" evidence="4">
    <location>
        <begin position="1"/>
        <end position="298"/>
    </location>
</feature>
<evidence type="ECO:0000256" key="4">
    <source>
        <dbReference type="SAM" id="MobiDB-lite"/>
    </source>
</evidence>
<dbReference type="PANTHER" id="PTHR47807:SF1">
    <property type="entry name" value="PROTEIN TBF1"/>
    <property type="match status" value="1"/>
</dbReference>
<dbReference type="SUPFAM" id="SSF46689">
    <property type="entry name" value="Homeodomain-like"/>
    <property type="match status" value="1"/>
</dbReference>
<feature type="compositionally biased region" description="Basic and acidic residues" evidence="4">
    <location>
        <begin position="21"/>
        <end position="39"/>
    </location>
</feature>
<proteinExistence type="predicted"/>
<evidence type="ECO:0000256" key="1">
    <source>
        <dbReference type="ARBA" id="ARBA00023125"/>
    </source>
</evidence>
<evidence type="ECO:0000313" key="8">
    <source>
        <dbReference type="Proteomes" id="UP000253472"/>
    </source>
</evidence>
<feature type="domain" description="Myb-like" evidence="5">
    <location>
        <begin position="711"/>
        <end position="766"/>
    </location>
</feature>
<name>A0A367XLN8_9ASCO</name>
<feature type="compositionally biased region" description="Basic and acidic residues" evidence="4">
    <location>
        <begin position="115"/>
        <end position="127"/>
    </location>
</feature>